<dbReference type="RefSeq" id="XP_037167019.1">
    <property type="nucleotide sequence ID" value="XM_037305826.1"/>
</dbReference>
<gene>
    <name evidence="2" type="ORF">HO173_003902</name>
</gene>
<accession>A0A8H6L6V2</accession>
<dbReference type="GeneID" id="59285567"/>
<name>A0A8H6L6V2_9LECA</name>
<keyword evidence="3" id="KW-1185">Reference proteome</keyword>
<evidence type="ECO:0000313" key="2">
    <source>
        <dbReference type="EMBL" id="KAF6237701.1"/>
    </source>
</evidence>
<protein>
    <submittedName>
        <fullName evidence="2">Uncharacterized protein</fullName>
    </submittedName>
</protein>
<dbReference type="Proteomes" id="UP000578531">
    <property type="component" value="Unassembled WGS sequence"/>
</dbReference>
<evidence type="ECO:0000256" key="1">
    <source>
        <dbReference type="SAM" id="MobiDB-lite"/>
    </source>
</evidence>
<feature type="compositionally biased region" description="Basic and acidic residues" evidence="1">
    <location>
        <begin position="81"/>
        <end position="94"/>
    </location>
</feature>
<feature type="compositionally biased region" description="Pro residues" evidence="1">
    <location>
        <begin position="30"/>
        <end position="40"/>
    </location>
</feature>
<organism evidence="2 3">
    <name type="scientific">Letharia columbiana</name>
    <dbReference type="NCBI Taxonomy" id="112416"/>
    <lineage>
        <taxon>Eukaryota</taxon>
        <taxon>Fungi</taxon>
        <taxon>Dikarya</taxon>
        <taxon>Ascomycota</taxon>
        <taxon>Pezizomycotina</taxon>
        <taxon>Lecanoromycetes</taxon>
        <taxon>OSLEUM clade</taxon>
        <taxon>Lecanoromycetidae</taxon>
        <taxon>Lecanorales</taxon>
        <taxon>Lecanorineae</taxon>
        <taxon>Parmeliaceae</taxon>
        <taxon>Letharia</taxon>
    </lineage>
</organism>
<dbReference type="AlphaFoldDB" id="A0A8H6L6V2"/>
<feature type="compositionally biased region" description="Basic and acidic residues" evidence="1">
    <location>
        <begin position="9"/>
        <end position="19"/>
    </location>
</feature>
<reference evidence="2 3" key="1">
    <citation type="journal article" date="2020" name="Genomics">
        <title>Complete, high-quality genomes from long-read metagenomic sequencing of two wolf lichen thalli reveals enigmatic genome architecture.</title>
        <authorList>
            <person name="McKenzie S.K."/>
            <person name="Walston R.F."/>
            <person name="Allen J.L."/>
        </authorList>
    </citation>
    <scope>NUCLEOTIDE SEQUENCE [LARGE SCALE GENOMIC DNA]</scope>
    <source>
        <strain evidence="2">WasteWater2</strain>
    </source>
</reference>
<proteinExistence type="predicted"/>
<feature type="region of interest" description="Disordered" evidence="1">
    <location>
        <begin position="1"/>
        <end position="110"/>
    </location>
</feature>
<sequence length="134" mass="14706">MPRGGSNPPRRDDAHIDRTPRRRRLGSNDPLPPQHLPPGPGRRRCGNHADPAPRHVRSDRLHAAGSGRGGVALPEQPDAPTGRHEGKMEGRSDRNGQLAPHGPHHGQIGHRIRPGALRLGRRPRHCAIPREILD</sequence>
<evidence type="ECO:0000313" key="3">
    <source>
        <dbReference type="Proteomes" id="UP000578531"/>
    </source>
</evidence>
<feature type="compositionally biased region" description="Basic and acidic residues" evidence="1">
    <location>
        <begin position="51"/>
        <end position="62"/>
    </location>
</feature>
<comment type="caution">
    <text evidence="2">The sequence shown here is derived from an EMBL/GenBank/DDBJ whole genome shotgun (WGS) entry which is preliminary data.</text>
</comment>
<dbReference type="EMBL" id="JACCJC010000012">
    <property type="protein sequence ID" value="KAF6237701.1"/>
    <property type="molecule type" value="Genomic_DNA"/>
</dbReference>